<protein>
    <recommendedName>
        <fullName evidence="1">Poly(A) polymerase nucleotidyltransferase domain-containing protein</fullName>
    </recommendedName>
</protein>
<evidence type="ECO:0000259" key="1">
    <source>
        <dbReference type="Pfam" id="PF20750"/>
    </source>
</evidence>
<keyword evidence="3" id="KW-1185">Reference proteome</keyword>
<feature type="domain" description="Poly(A) polymerase nucleotidyltransferase" evidence="1">
    <location>
        <begin position="23"/>
        <end position="60"/>
    </location>
</feature>
<evidence type="ECO:0000313" key="3">
    <source>
        <dbReference type="Proteomes" id="UP000694422"/>
    </source>
</evidence>
<organism evidence="2 3">
    <name type="scientific">Spermophilus dauricus</name>
    <name type="common">Daurian ground squirrel</name>
    <dbReference type="NCBI Taxonomy" id="99837"/>
    <lineage>
        <taxon>Eukaryota</taxon>
        <taxon>Metazoa</taxon>
        <taxon>Chordata</taxon>
        <taxon>Craniata</taxon>
        <taxon>Vertebrata</taxon>
        <taxon>Euteleostomi</taxon>
        <taxon>Mammalia</taxon>
        <taxon>Eutheria</taxon>
        <taxon>Euarchontoglires</taxon>
        <taxon>Glires</taxon>
        <taxon>Rodentia</taxon>
        <taxon>Sciuromorpha</taxon>
        <taxon>Sciuridae</taxon>
        <taxon>Xerinae</taxon>
        <taxon>Marmotini</taxon>
        <taxon>Spermophilus</taxon>
    </lineage>
</organism>
<evidence type="ECO:0000313" key="2">
    <source>
        <dbReference type="Ensembl" id="ENSSDAP00000006157.1"/>
    </source>
</evidence>
<reference evidence="2" key="2">
    <citation type="submission" date="2025-09" db="UniProtKB">
        <authorList>
            <consortium name="Ensembl"/>
        </authorList>
    </citation>
    <scope>IDENTIFICATION</scope>
</reference>
<name>A0A8C9ULD7_SPEDA</name>
<accession>A0A8C9ULD7</accession>
<dbReference type="Pfam" id="PF20750">
    <property type="entry name" value="PAP_NTPase"/>
    <property type="match status" value="1"/>
</dbReference>
<dbReference type="Proteomes" id="UP000694422">
    <property type="component" value="Unplaced"/>
</dbReference>
<dbReference type="AlphaFoldDB" id="A0A8C9ULD7"/>
<dbReference type="Ensembl" id="ENSSDAT00000007033.1">
    <property type="protein sequence ID" value="ENSSDAP00000006157.1"/>
    <property type="gene ID" value="ENSSDAG00000005711.1"/>
</dbReference>
<reference evidence="2" key="1">
    <citation type="submission" date="2025-08" db="UniProtKB">
        <authorList>
            <consortium name="Ensembl"/>
        </authorList>
    </citation>
    <scope>IDENTIFICATION</scope>
</reference>
<proteinExistence type="predicted"/>
<dbReference type="InterPro" id="IPR048840">
    <property type="entry name" value="PolA_pol_NTPase"/>
</dbReference>
<sequence>RPFPWCIGKQETCPFQPQKHCDITSPISLAAPKKTDYILTQKLIKTLKPFWVFEKEEELQIFHNL</sequence>